<dbReference type="PANTHER" id="PTHR10334">
    <property type="entry name" value="CYSTEINE-RICH SECRETORY PROTEIN-RELATED"/>
    <property type="match status" value="1"/>
</dbReference>
<dbReference type="InterPro" id="IPR034113">
    <property type="entry name" value="SCP_GAPR1-like"/>
</dbReference>
<sequence>MVLNPHITDTKQITDGKVLNVPVLTFPLQPEPSVIVLNQEEQDALNLHNSARTRISTTTGHPRSPLAWSPTLASAAQAHATHLIRTRTFAHSGTPNMGENLAKFVPGNTGSLAEAVRLWCQEEKYYIGEKIGKGKGYEHWTQVIWPGTTEVGMGVARGSESCVVVARYSGPGNIVGRSAWTER</sequence>
<dbReference type="Gene3D" id="3.40.33.10">
    <property type="entry name" value="CAP"/>
    <property type="match status" value="1"/>
</dbReference>
<evidence type="ECO:0000259" key="1">
    <source>
        <dbReference type="SMART" id="SM00198"/>
    </source>
</evidence>
<dbReference type="PRINTS" id="PR00837">
    <property type="entry name" value="V5TPXLIKE"/>
</dbReference>
<dbReference type="CDD" id="cd05382">
    <property type="entry name" value="CAP_GAPR1-like"/>
    <property type="match status" value="1"/>
</dbReference>
<reference evidence="2 3" key="1">
    <citation type="journal article" date="2016" name="Nat. Commun.">
        <title>Ectomycorrhizal ecology is imprinted in the genome of the dominant symbiotic fungus Cenococcum geophilum.</title>
        <authorList>
            <consortium name="DOE Joint Genome Institute"/>
            <person name="Peter M."/>
            <person name="Kohler A."/>
            <person name="Ohm R.A."/>
            <person name="Kuo A."/>
            <person name="Krutzmann J."/>
            <person name="Morin E."/>
            <person name="Arend M."/>
            <person name="Barry K.W."/>
            <person name="Binder M."/>
            <person name="Choi C."/>
            <person name="Clum A."/>
            <person name="Copeland A."/>
            <person name="Grisel N."/>
            <person name="Haridas S."/>
            <person name="Kipfer T."/>
            <person name="LaButti K."/>
            <person name="Lindquist E."/>
            <person name="Lipzen A."/>
            <person name="Maire R."/>
            <person name="Meier B."/>
            <person name="Mihaltcheva S."/>
            <person name="Molinier V."/>
            <person name="Murat C."/>
            <person name="Poggeler S."/>
            <person name="Quandt C.A."/>
            <person name="Sperisen C."/>
            <person name="Tritt A."/>
            <person name="Tisserant E."/>
            <person name="Crous P.W."/>
            <person name="Henrissat B."/>
            <person name="Nehls U."/>
            <person name="Egli S."/>
            <person name="Spatafora J.W."/>
            <person name="Grigoriev I.V."/>
            <person name="Martin F.M."/>
        </authorList>
    </citation>
    <scope>NUCLEOTIDE SEQUENCE [LARGE SCALE GENOMIC DNA]</scope>
    <source>
        <strain evidence="2 3">CBS 459.81</strain>
    </source>
</reference>
<gene>
    <name evidence="2" type="ORF">K432DRAFT_446853</name>
</gene>
<dbReference type="OrthoDB" id="337038at2759"/>
<evidence type="ECO:0000313" key="2">
    <source>
        <dbReference type="EMBL" id="OCK75184.1"/>
    </source>
</evidence>
<evidence type="ECO:0000313" key="3">
    <source>
        <dbReference type="Proteomes" id="UP000250266"/>
    </source>
</evidence>
<dbReference type="Proteomes" id="UP000250266">
    <property type="component" value="Unassembled WGS sequence"/>
</dbReference>
<dbReference type="SUPFAM" id="SSF55797">
    <property type="entry name" value="PR-1-like"/>
    <property type="match status" value="1"/>
</dbReference>
<dbReference type="InterPro" id="IPR014044">
    <property type="entry name" value="CAP_dom"/>
</dbReference>
<feature type="domain" description="SCP" evidence="1">
    <location>
        <begin position="39"/>
        <end position="176"/>
    </location>
</feature>
<dbReference type="Pfam" id="PF00188">
    <property type="entry name" value="CAP"/>
    <property type="match status" value="1"/>
</dbReference>
<accession>A0A8E2JAV4</accession>
<keyword evidence="3" id="KW-1185">Reference proteome</keyword>
<dbReference type="SMART" id="SM00198">
    <property type="entry name" value="SCP"/>
    <property type="match status" value="1"/>
</dbReference>
<dbReference type="AlphaFoldDB" id="A0A8E2JAV4"/>
<dbReference type="InterPro" id="IPR035940">
    <property type="entry name" value="CAP_sf"/>
</dbReference>
<dbReference type="InterPro" id="IPR001283">
    <property type="entry name" value="CRISP-related"/>
</dbReference>
<proteinExistence type="predicted"/>
<organism evidence="2 3">
    <name type="scientific">Lepidopterella palustris CBS 459.81</name>
    <dbReference type="NCBI Taxonomy" id="1314670"/>
    <lineage>
        <taxon>Eukaryota</taxon>
        <taxon>Fungi</taxon>
        <taxon>Dikarya</taxon>
        <taxon>Ascomycota</taxon>
        <taxon>Pezizomycotina</taxon>
        <taxon>Dothideomycetes</taxon>
        <taxon>Pleosporomycetidae</taxon>
        <taxon>Mytilinidiales</taxon>
        <taxon>Argynnaceae</taxon>
        <taxon>Lepidopterella</taxon>
    </lineage>
</organism>
<name>A0A8E2JAV4_9PEZI</name>
<protein>
    <submittedName>
        <fullName evidence="2">PR-1-like protein</fullName>
    </submittedName>
</protein>
<dbReference type="EMBL" id="KV745352">
    <property type="protein sequence ID" value="OCK75184.1"/>
    <property type="molecule type" value="Genomic_DNA"/>
</dbReference>